<dbReference type="CDD" id="cd06532">
    <property type="entry name" value="Glyco_transf_25"/>
    <property type="match status" value="1"/>
</dbReference>
<name>A0A4S9UN42_AURPU</name>
<keyword evidence="4" id="KW-1133">Transmembrane helix</keyword>
<dbReference type="AlphaFoldDB" id="A0A4S9UN42"/>
<proteinExistence type="inferred from homology"/>
<keyword evidence="4" id="KW-0812">Transmembrane</keyword>
<reference evidence="8 9" key="1">
    <citation type="submission" date="2018-10" db="EMBL/GenBank/DDBJ databases">
        <title>Fifty Aureobasidium pullulans genomes reveal a recombining polyextremotolerant generalist.</title>
        <authorList>
            <person name="Gostincar C."/>
            <person name="Turk M."/>
            <person name="Zajc J."/>
            <person name="Gunde-Cimerman N."/>
        </authorList>
    </citation>
    <scope>NUCLEOTIDE SEQUENCE [LARGE SCALE GENOMIC DNA]</scope>
    <source>
        <strain evidence="6 9">EXF-11013</strain>
        <strain evidence="7 8">EXF-4256</strain>
    </source>
</reference>
<evidence type="ECO:0000256" key="1">
    <source>
        <dbReference type="ARBA" id="ARBA00006721"/>
    </source>
</evidence>
<dbReference type="InterPro" id="IPR002654">
    <property type="entry name" value="Glyco_trans_25"/>
</dbReference>
<organism evidence="7 8">
    <name type="scientific">Aureobasidium pullulans</name>
    <name type="common">Black yeast</name>
    <name type="synonym">Pullularia pullulans</name>
    <dbReference type="NCBI Taxonomy" id="5580"/>
    <lineage>
        <taxon>Eukaryota</taxon>
        <taxon>Fungi</taxon>
        <taxon>Dikarya</taxon>
        <taxon>Ascomycota</taxon>
        <taxon>Pezizomycotina</taxon>
        <taxon>Dothideomycetes</taxon>
        <taxon>Dothideomycetidae</taxon>
        <taxon>Dothideales</taxon>
        <taxon>Saccotheciaceae</taxon>
        <taxon>Aureobasidium</taxon>
    </lineage>
</organism>
<protein>
    <recommendedName>
        <fullName evidence="5">Glycosyl transferase family 25 domain-containing protein</fullName>
    </recommendedName>
</protein>
<evidence type="ECO:0000313" key="8">
    <source>
        <dbReference type="Proteomes" id="UP000305064"/>
    </source>
</evidence>
<dbReference type="PANTHER" id="PTHR10730">
    <property type="entry name" value="PROCOLLAGEN-LYSINE,2-OXOGLUTARATE 5-DIOXYGENASE/GLYCOSYLTRANSFERASE 25 FAMILY MEMBER"/>
    <property type="match status" value="1"/>
</dbReference>
<feature type="transmembrane region" description="Helical" evidence="4">
    <location>
        <begin position="44"/>
        <end position="60"/>
    </location>
</feature>
<evidence type="ECO:0000259" key="5">
    <source>
        <dbReference type="Pfam" id="PF01755"/>
    </source>
</evidence>
<dbReference type="GO" id="GO:0016740">
    <property type="term" value="F:transferase activity"/>
    <property type="evidence" value="ECO:0007669"/>
    <property type="project" value="UniProtKB-KW"/>
</dbReference>
<keyword evidence="2" id="KW-0328">Glycosyltransferase</keyword>
<evidence type="ECO:0000256" key="2">
    <source>
        <dbReference type="ARBA" id="ARBA00022676"/>
    </source>
</evidence>
<dbReference type="Proteomes" id="UP000310687">
    <property type="component" value="Unassembled WGS sequence"/>
</dbReference>
<gene>
    <name evidence="7" type="ORF">D6C94_09869</name>
    <name evidence="6" type="ORF">D6D22_06544</name>
</gene>
<evidence type="ECO:0000313" key="6">
    <source>
        <dbReference type="EMBL" id="THW38918.1"/>
    </source>
</evidence>
<dbReference type="EMBL" id="QZBJ01000112">
    <property type="protein sequence ID" value="THY69089.1"/>
    <property type="molecule type" value="Genomic_DNA"/>
</dbReference>
<comment type="similarity">
    <text evidence="1">Belongs to the glycosyltransferase 25 family.</text>
</comment>
<sequence length="439" mass="48760">MGYQYTQHNLWSSIERGLMPFSLHSSQRPTRSSTLTINRTGRRTIGAASLVIVCVFLFVLKGGPTVAPESSVGFSYFMATTKVKAPLDEYRDVYNETLGVRTPIHHVVADDRKFQKIFLVSLPERTDRRDSFAVQARLSNMSFTVVDGVDGTTVSNKALPYTMNLIPPQVGCWRAHMNIMQDMVANNIATALIFEDDADWDVGIRAQMRELAQGSRWLENSTTKSTKSGSPFGEDWDLLWIGHCSTKSGYDPRRWVVPHDATVVPPEHRRYHDKPDMRNWESGPDADNQTRIIFIPTWGVCTTAYAVSIRGAMKLLYHQSLSKFNMAIDMGIGVMCANPPATSDFRCIAPYPAMVGLSRPAGDISKFSDINTAAFGGVQPSEESHSEGLVFSVHQNIDRLIAGEAEFKSQFPDDTGEIMHFDKISAATGHGEIVDTVVN</sequence>
<accession>A0A4S9UN42</accession>
<evidence type="ECO:0000313" key="7">
    <source>
        <dbReference type="EMBL" id="THY69089.1"/>
    </source>
</evidence>
<evidence type="ECO:0000256" key="4">
    <source>
        <dbReference type="SAM" id="Phobius"/>
    </source>
</evidence>
<feature type="domain" description="Glycosyl transferase family 25" evidence="5">
    <location>
        <begin position="115"/>
        <end position="199"/>
    </location>
</feature>
<dbReference type="InterPro" id="IPR050757">
    <property type="entry name" value="Collagen_mod_GT25"/>
</dbReference>
<dbReference type="Pfam" id="PF01755">
    <property type="entry name" value="Glyco_transf_25"/>
    <property type="match status" value="1"/>
</dbReference>
<evidence type="ECO:0000313" key="9">
    <source>
        <dbReference type="Proteomes" id="UP000310687"/>
    </source>
</evidence>
<dbReference type="EMBL" id="QZAL01000099">
    <property type="protein sequence ID" value="THW38918.1"/>
    <property type="molecule type" value="Genomic_DNA"/>
</dbReference>
<dbReference type="Proteomes" id="UP000305064">
    <property type="component" value="Unassembled WGS sequence"/>
</dbReference>
<keyword evidence="4" id="KW-0472">Membrane</keyword>
<keyword evidence="3" id="KW-0808">Transferase</keyword>
<evidence type="ECO:0000256" key="3">
    <source>
        <dbReference type="ARBA" id="ARBA00022679"/>
    </source>
</evidence>
<comment type="caution">
    <text evidence="7">The sequence shown here is derived from an EMBL/GenBank/DDBJ whole genome shotgun (WGS) entry which is preliminary data.</text>
</comment>
<dbReference type="PANTHER" id="PTHR10730:SF53">
    <property type="entry name" value="GLYCOSYLTRANSFERASE 25 FAMILY MEMBER"/>
    <property type="match status" value="1"/>
</dbReference>